<organism evidence="1 2">
    <name type="scientific">Petromyces alliaceus</name>
    <name type="common">Aspergillus alliaceus</name>
    <dbReference type="NCBI Taxonomy" id="209559"/>
    <lineage>
        <taxon>Eukaryota</taxon>
        <taxon>Fungi</taxon>
        <taxon>Dikarya</taxon>
        <taxon>Ascomycota</taxon>
        <taxon>Pezizomycotina</taxon>
        <taxon>Eurotiomycetes</taxon>
        <taxon>Eurotiomycetidae</taxon>
        <taxon>Eurotiales</taxon>
        <taxon>Aspergillaceae</taxon>
        <taxon>Aspergillus</taxon>
        <taxon>Aspergillus subgen. Circumdati</taxon>
    </lineage>
</organism>
<accession>A0A8H6E0X9</accession>
<evidence type="ECO:0000313" key="2">
    <source>
        <dbReference type="Proteomes" id="UP000541154"/>
    </source>
</evidence>
<gene>
    <name evidence="1" type="ORF">ETB97_009536</name>
</gene>
<protein>
    <submittedName>
        <fullName evidence="1">Uncharacterized protein</fullName>
    </submittedName>
</protein>
<sequence>MGFTYKCGQRFGEFNAYIYMRDEDTKIALSRNINMGLKDSIDYWGLSDDKEIISLTVICPRTETSDPGDSTEKTSSGKDLCIKDPLSIQANPTNAVASSRFLF</sequence>
<dbReference type="EMBL" id="SPNV01000461">
    <property type="protein sequence ID" value="KAF5855284.1"/>
    <property type="molecule type" value="Genomic_DNA"/>
</dbReference>
<reference evidence="1 2" key="1">
    <citation type="submission" date="2019-04" db="EMBL/GenBank/DDBJ databases">
        <title>Aspergillus burnettii sp. nov., novel species from soil in southeast Queensland.</title>
        <authorList>
            <person name="Gilchrist C.L.M."/>
            <person name="Pitt J.I."/>
            <person name="Lange L."/>
            <person name="Lacey H.J."/>
            <person name="Vuong D."/>
            <person name="Midgley D.J."/>
            <person name="Greenfield P."/>
            <person name="Bradbury M."/>
            <person name="Lacey E."/>
            <person name="Busk P.K."/>
            <person name="Pilgaard B."/>
            <person name="Chooi Y.H."/>
            <person name="Piggott A.M."/>
        </authorList>
    </citation>
    <scope>NUCLEOTIDE SEQUENCE [LARGE SCALE GENOMIC DNA]</scope>
    <source>
        <strain evidence="1 2">FRR 5400</strain>
    </source>
</reference>
<evidence type="ECO:0000313" key="1">
    <source>
        <dbReference type="EMBL" id="KAF5855284.1"/>
    </source>
</evidence>
<name>A0A8H6E0X9_PETAA</name>
<keyword evidence="2" id="KW-1185">Reference proteome</keyword>
<dbReference type="Proteomes" id="UP000541154">
    <property type="component" value="Unassembled WGS sequence"/>
</dbReference>
<comment type="caution">
    <text evidence="1">The sequence shown here is derived from an EMBL/GenBank/DDBJ whole genome shotgun (WGS) entry which is preliminary data.</text>
</comment>
<dbReference type="AlphaFoldDB" id="A0A8H6E0X9"/>
<proteinExistence type="predicted"/>